<protein>
    <recommendedName>
        <fullName evidence="3">CN hydrolase domain-containing protein</fullName>
    </recommendedName>
</protein>
<sequence>TDKAVEMIRQGASAGAQIVMTPEVALTGFVGGDAERKLAEHIPGPSTEAFGELARELDIYILLGLSELRDGQIHNAMAVIDRAGELMGVMRKVHINRYETPGGWRNGSELPVSAPAKSAG</sequence>
<accession>A0A0F9UKN2</accession>
<dbReference type="InterPro" id="IPR003010">
    <property type="entry name" value="C-N_Hydrolase"/>
</dbReference>
<organism evidence="4">
    <name type="scientific">marine sediment metagenome</name>
    <dbReference type="NCBI Taxonomy" id="412755"/>
    <lineage>
        <taxon>unclassified sequences</taxon>
        <taxon>metagenomes</taxon>
        <taxon>ecological metagenomes</taxon>
    </lineage>
</organism>
<reference evidence="4" key="1">
    <citation type="journal article" date="2015" name="Nature">
        <title>Complex archaea that bridge the gap between prokaryotes and eukaryotes.</title>
        <authorList>
            <person name="Spang A."/>
            <person name="Saw J.H."/>
            <person name="Jorgensen S.L."/>
            <person name="Zaremba-Niedzwiedzka K."/>
            <person name="Martijn J."/>
            <person name="Lind A.E."/>
            <person name="van Eijk R."/>
            <person name="Schleper C."/>
            <person name="Guy L."/>
            <person name="Ettema T.J."/>
        </authorList>
    </citation>
    <scope>NUCLEOTIDE SEQUENCE</scope>
</reference>
<dbReference type="EMBL" id="LAZR01000132">
    <property type="protein sequence ID" value="KKN87917.1"/>
    <property type="molecule type" value="Genomic_DNA"/>
</dbReference>
<evidence type="ECO:0000256" key="1">
    <source>
        <dbReference type="ARBA" id="ARBA00022801"/>
    </source>
</evidence>
<dbReference type="PANTHER" id="PTHR43674">
    <property type="entry name" value="NITRILASE C965.09-RELATED"/>
    <property type="match status" value="1"/>
</dbReference>
<dbReference type="InterPro" id="IPR036526">
    <property type="entry name" value="C-N_Hydrolase_sf"/>
</dbReference>
<feature type="non-terminal residue" evidence="4">
    <location>
        <position position="1"/>
    </location>
</feature>
<dbReference type="PANTHER" id="PTHR43674:SF2">
    <property type="entry name" value="BETA-UREIDOPROPIONASE"/>
    <property type="match status" value="1"/>
</dbReference>
<dbReference type="Pfam" id="PF00795">
    <property type="entry name" value="CN_hydrolase"/>
    <property type="match status" value="1"/>
</dbReference>
<dbReference type="AlphaFoldDB" id="A0A0F9UKN2"/>
<feature type="domain" description="CN hydrolase" evidence="3">
    <location>
        <begin position="1"/>
        <end position="120"/>
    </location>
</feature>
<evidence type="ECO:0000256" key="2">
    <source>
        <dbReference type="SAM" id="MobiDB-lite"/>
    </source>
</evidence>
<comment type="caution">
    <text evidence="4">The sequence shown here is derived from an EMBL/GenBank/DDBJ whole genome shotgun (WGS) entry which is preliminary data.</text>
</comment>
<feature type="region of interest" description="Disordered" evidence="2">
    <location>
        <begin position="101"/>
        <end position="120"/>
    </location>
</feature>
<dbReference type="PROSITE" id="PS50263">
    <property type="entry name" value="CN_HYDROLASE"/>
    <property type="match status" value="1"/>
</dbReference>
<evidence type="ECO:0000259" key="3">
    <source>
        <dbReference type="PROSITE" id="PS50263"/>
    </source>
</evidence>
<dbReference type="InterPro" id="IPR050345">
    <property type="entry name" value="Aliph_Amidase/BUP"/>
</dbReference>
<name>A0A0F9UKN2_9ZZZZ</name>
<evidence type="ECO:0000313" key="4">
    <source>
        <dbReference type="EMBL" id="KKN87917.1"/>
    </source>
</evidence>
<dbReference type="CDD" id="cd07197">
    <property type="entry name" value="nitrilase"/>
    <property type="match status" value="1"/>
</dbReference>
<dbReference type="Gene3D" id="3.60.110.10">
    <property type="entry name" value="Carbon-nitrogen hydrolase"/>
    <property type="match status" value="1"/>
</dbReference>
<gene>
    <name evidence="4" type="ORF">LCGC14_0252580</name>
</gene>
<dbReference type="SUPFAM" id="SSF56317">
    <property type="entry name" value="Carbon-nitrogen hydrolase"/>
    <property type="match status" value="1"/>
</dbReference>
<dbReference type="GO" id="GO:0016811">
    <property type="term" value="F:hydrolase activity, acting on carbon-nitrogen (but not peptide) bonds, in linear amides"/>
    <property type="evidence" value="ECO:0007669"/>
    <property type="project" value="TreeGrafter"/>
</dbReference>
<keyword evidence="1" id="KW-0378">Hydrolase</keyword>
<proteinExistence type="predicted"/>